<dbReference type="PANTHER" id="PTHR33442">
    <property type="entry name" value="TRANS-3-HYDROXY-L-PROLINE DEHYDRATASE"/>
    <property type="match status" value="1"/>
</dbReference>
<comment type="similarity">
    <text evidence="2">Belongs to the proline racemase family.</text>
</comment>
<keyword evidence="5" id="KW-1185">Reference proteome</keyword>
<evidence type="ECO:0000256" key="3">
    <source>
        <dbReference type="ARBA" id="ARBA00013105"/>
    </source>
</evidence>
<dbReference type="Gene3D" id="3.10.310.10">
    <property type="entry name" value="Diaminopimelate Epimerase, Chain A, domain 1"/>
    <property type="match status" value="2"/>
</dbReference>
<dbReference type="AlphaFoldDB" id="A0A364KTD7"/>
<dbReference type="PANTHER" id="PTHR33442:SF1">
    <property type="entry name" value="TRANS-3-HYDROXY-L-PROLINE DEHYDRATASE"/>
    <property type="match status" value="1"/>
</dbReference>
<dbReference type="GeneID" id="63792044"/>
<dbReference type="GO" id="GO:0050346">
    <property type="term" value="F:trans-L-3-hydroxyproline dehydratase activity"/>
    <property type="evidence" value="ECO:0007669"/>
    <property type="project" value="UniProtKB-EC"/>
</dbReference>
<dbReference type="SUPFAM" id="SSF54506">
    <property type="entry name" value="Diaminopimelate epimerase-like"/>
    <property type="match status" value="1"/>
</dbReference>
<name>A0A364KTD7_TALAM</name>
<dbReference type="RefSeq" id="XP_040731332.1">
    <property type="nucleotide sequence ID" value="XM_040875016.1"/>
</dbReference>
<comment type="caution">
    <text evidence="4">The sequence shown here is derived from an EMBL/GenBank/DDBJ whole genome shotgun (WGS) entry which is preliminary data.</text>
</comment>
<dbReference type="InterPro" id="IPR008794">
    <property type="entry name" value="Pro_racemase_fam"/>
</dbReference>
<dbReference type="Proteomes" id="UP000249363">
    <property type="component" value="Unassembled WGS sequence"/>
</dbReference>
<evidence type="ECO:0000313" key="4">
    <source>
        <dbReference type="EMBL" id="RAO66816.1"/>
    </source>
</evidence>
<proteinExistence type="inferred from homology"/>
<dbReference type="OrthoDB" id="6409228at2759"/>
<dbReference type="Pfam" id="PF05544">
    <property type="entry name" value="Pro_racemase"/>
    <property type="match status" value="1"/>
</dbReference>
<gene>
    <name evidence="4" type="ORF">BHQ10_002828</name>
</gene>
<organism evidence="4 5">
    <name type="scientific">Talaromyces amestolkiae</name>
    <dbReference type="NCBI Taxonomy" id="1196081"/>
    <lineage>
        <taxon>Eukaryota</taxon>
        <taxon>Fungi</taxon>
        <taxon>Dikarya</taxon>
        <taxon>Ascomycota</taxon>
        <taxon>Pezizomycotina</taxon>
        <taxon>Eurotiomycetes</taxon>
        <taxon>Eurotiomycetidae</taxon>
        <taxon>Eurotiales</taxon>
        <taxon>Trichocomaceae</taxon>
        <taxon>Talaromyces</taxon>
        <taxon>Talaromyces sect. Talaromyces</taxon>
    </lineage>
</organism>
<dbReference type="SFLD" id="SFLDS00028">
    <property type="entry name" value="Proline_Racemase"/>
    <property type="match status" value="1"/>
</dbReference>
<dbReference type="EC" id="4.2.1.77" evidence="3"/>
<dbReference type="STRING" id="1196081.A0A364KTD7"/>
<accession>A0A364KTD7</accession>
<protein>
    <recommendedName>
        <fullName evidence="3">trans-L-3-hydroxyproline dehydratase</fullName>
        <ecNumber evidence="3">4.2.1.77</ecNumber>
    </recommendedName>
</protein>
<reference evidence="4 5" key="1">
    <citation type="journal article" date="2017" name="Biotechnol. Biofuels">
        <title>Differential beta-glucosidase expression as a function of carbon source availability in Talaromyces amestolkiae: a genomic and proteomic approach.</title>
        <authorList>
            <person name="de Eugenio L.I."/>
            <person name="Mendez-Liter J.A."/>
            <person name="Nieto-Dominguez M."/>
            <person name="Alonso L."/>
            <person name="Gil-Munoz J."/>
            <person name="Barriuso J."/>
            <person name="Prieto A."/>
            <person name="Martinez M.J."/>
        </authorList>
    </citation>
    <scope>NUCLEOTIDE SEQUENCE [LARGE SCALE GENOMIC DNA]</scope>
    <source>
        <strain evidence="4 5">CIB</strain>
    </source>
</reference>
<evidence type="ECO:0000313" key="5">
    <source>
        <dbReference type="Proteomes" id="UP000249363"/>
    </source>
</evidence>
<dbReference type="FunFam" id="3.10.310.10:FF:000003">
    <property type="entry name" value="Proline racemase"/>
    <property type="match status" value="1"/>
</dbReference>
<evidence type="ECO:0000256" key="1">
    <source>
        <dbReference type="ARBA" id="ARBA00001148"/>
    </source>
</evidence>
<sequence length="390" mass="42783">MPFSLDGLVSTSISCVEMHTSGEPTRIILSGFPELTGTLMEQRAQAKENFDQYRRFLMLEPRGHRDMYGAILRPETELVKVGEADFGVLFMHNEGFSTMCGHATIALGRFLVDCDDEQIFPRRKLLKHDTETQTTAIKLHVPCGVVDVSVPTLSKGKSDPSRPVSFVSVPSFATGISVTIYLPKENRWPELGGRESITADFCYGGAYYCVISVSELGFPQGISEDHIQKLSHATALLKKTVNENSDLSYLTRHVQTAEQGVLYSVLIVDDTKRENVLSDSEIGLCFFANQQIDRSPTGGSVAARISLAYAKGDLLIGEQRKFDSIFTASGTGLKGFIGSAFEEVKNEGEADGSRKNTCVRVKVEGYANYMGYSTFVAEKTDGLGVNGFFI</sequence>
<dbReference type="EMBL" id="MIKG01000004">
    <property type="protein sequence ID" value="RAO66816.1"/>
    <property type="molecule type" value="Genomic_DNA"/>
</dbReference>
<comment type="catalytic activity">
    <reaction evidence="1">
        <text>trans-3-hydroxy-L-proline = 1-pyrroline-2-carboxylate + H2O</text>
        <dbReference type="Rhea" id="RHEA:10320"/>
        <dbReference type="ChEBI" id="CHEBI:15377"/>
        <dbReference type="ChEBI" id="CHEBI:39785"/>
        <dbReference type="ChEBI" id="CHEBI:57938"/>
        <dbReference type="EC" id="4.2.1.77"/>
    </reaction>
</comment>
<evidence type="ECO:0000256" key="2">
    <source>
        <dbReference type="ARBA" id="ARBA00007529"/>
    </source>
</evidence>